<accession>A0AAV4RD10</accession>
<gene>
    <name evidence="2" type="ORF">CEXT_460361</name>
</gene>
<name>A0AAV4RD10_CAEEX</name>
<keyword evidence="3" id="KW-1185">Reference proteome</keyword>
<dbReference type="AlphaFoldDB" id="A0AAV4RD10"/>
<proteinExistence type="predicted"/>
<dbReference type="Proteomes" id="UP001054945">
    <property type="component" value="Unassembled WGS sequence"/>
</dbReference>
<protein>
    <submittedName>
        <fullName evidence="2">Uncharacterized protein</fullName>
    </submittedName>
</protein>
<dbReference type="EMBL" id="BPLR01007845">
    <property type="protein sequence ID" value="GIY20168.1"/>
    <property type="molecule type" value="Genomic_DNA"/>
</dbReference>
<sequence>MTLRLKSLETPDLNDKGTGKRSIHYCAQKSRYWDFRSKLQKPVQKSSITTDCPGIVHKRIASATHALTTSHDVTVTNLEVIRNSDVMRVPDAAIHQ</sequence>
<feature type="compositionally biased region" description="Basic and acidic residues" evidence="1">
    <location>
        <begin position="1"/>
        <end position="18"/>
    </location>
</feature>
<evidence type="ECO:0000256" key="1">
    <source>
        <dbReference type="SAM" id="MobiDB-lite"/>
    </source>
</evidence>
<comment type="caution">
    <text evidence="2">The sequence shown here is derived from an EMBL/GenBank/DDBJ whole genome shotgun (WGS) entry which is preliminary data.</text>
</comment>
<evidence type="ECO:0000313" key="2">
    <source>
        <dbReference type="EMBL" id="GIY20168.1"/>
    </source>
</evidence>
<organism evidence="2 3">
    <name type="scientific">Caerostris extrusa</name>
    <name type="common">Bark spider</name>
    <name type="synonym">Caerostris bankana</name>
    <dbReference type="NCBI Taxonomy" id="172846"/>
    <lineage>
        <taxon>Eukaryota</taxon>
        <taxon>Metazoa</taxon>
        <taxon>Ecdysozoa</taxon>
        <taxon>Arthropoda</taxon>
        <taxon>Chelicerata</taxon>
        <taxon>Arachnida</taxon>
        <taxon>Araneae</taxon>
        <taxon>Araneomorphae</taxon>
        <taxon>Entelegynae</taxon>
        <taxon>Araneoidea</taxon>
        <taxon>Araneidae</taxon>
        <taxon>Caerostris</taxon>
    </lineage>
</organism>
<evidence type="ECO:0000313" key="3">
    <source>
        <dbReference type="Proteomes" id="UP001054945"/>
    </source>
</evidence>
<reference evidence="2 3" key="1">
    <citation type="submission" date="2021-06" db="EMBL/GenBank/DDBJ databases">
        <title>Caerostris extrusa draft genome.</title>
        <authorList>
            <person name="Kono N."/>
            <person name="Arakawa K."/>
        </authorList>
    </citation>
    <scope>NUCLEOTIDE SEQUENCE [LARGE SCALE GENOMIC DNA]</scope>
</reference>
<feature type="region of interest" description="Disordered" evidence="1">
    <location>
        <begin position="1"/>
        <end position="20"/>
    </location>
</feature>